<dbReference type="PANTHER" id="PTHR16504:SF4">
    <property type="entry name" value="5'(3')-DEOXYRIBONUCLEOTIDASE"/>
    <property type="match status" value="1"/>
</dbReference>
<dbReference type="InterPro" id="IPR010708">
    <property type="entry name" value="5'(3')-deoxyribonucleotidase"/>
</dbReference>
<evidence type="ECO:0000313" key="2">
    <source>
        <dbReference type="EMBL" id="AUC23467.1"/>
    </source>
</evidence>
<evidence type="ECO:0000313" key="3">
    <source>
        <dbReference type="Proteomes" id="UP000232721"/>
    </source>
</evidence>
<dbReference type="InterPro" id="IPR023214">
    <property type="entry name" value="HAD_sf"/>
</dbReference>
<proteinExistence type="inferred from homology"/>
<protein>
    <submittedName>
        <fullName evidence="2">Uncharacterized protein</fullName>
    </submittedName>
</protein>
<dbReference type="SUPFAM" id="SSF56784">
    <property type="entry name" value="HAD-like"/>
    <property type="match status" value="1"/>
</dbReference>
<dbReference type="Pfam" id="PF06941">
    <property type="entry name" value="NT5C"/>
    <property type="match status" value="1"/>
</dbReference>
<accession>A0ABN5F7G5</accession>
<reference evidence="2 3" key="1">
    <citation type="submission" date="2017-02" db="EMBL/GenBank/DDBJ databases">
        <title>Trade-off between light-utilization and light-protection in marine flavobacteria.</title>
        <authorList>
            <person name="Kumagai Y."/>
            <person name="Yoshizawa S."/>
            <person name="Kogure K."/>
            <person name="Iwasaki W."/>
        </authorList>
    </citation>
    <scope>NUCLEOTIDE SEQUENCE [LARGE SCALE GENOMIC DNA]</scope>
    <source>
        <strain evidence="2 3">KCTC 23670</strain>
    </source>
</reference>
<evidence type="ECO:0000256" key="1">
    <source>
        <dbReference type="ARBA" id="ARBA00009589"/>
    </source>
</evidence>
<dbReference type="InterPro" id="IPR036412">
    <property type="entry name" value="HAD-like_sf"/>
</dbReference>
<dbReference type="Proteomes" id="UP000232721">
    <property type="component" value="Chromosome"/>
</dbReference>
<dbReference type="PANTHER" id="PTHR16504">
    <property type="entry name" value="5'(3')-DEOXYRIBONUCLEOTIDASE"/>
    <property type="match status" value="1"/>
</dbReference>
<keyword evidence="3" id="KW-1185">Reference proteome</keyword>
<sequence>MKKIVLIDMDGVLVEFGDGSFKENKNKKGFFFNKKPIKGAVKAFKELSVKYDCYIVSTPVWSNPHCWMEKRLWVEKHIGLEAKKRLILTHHKNLVKGDYIIDDTKNHGVDKFEGVHIMFGQKSYSNWNDVLEYLK</sequence>
<gene>
    <name evidence="2" type="ORF">BTO15_15765</name>
</gene>
<comment type="similarity">
    <text evidence="1">Belongs to the 5'(3')-deoxyribonucleotidase family.</text>
</comment>
<organism evidence="2 3">
    <name type="scientific">Polaribacter sejongensis</name>
    <dbReference type="NCBI Taxonomy" id="985043"/>
    <lineage>
        <taxon>Bacteria</taxon>
        <taxon>Pseudomonadati</taxon>
        <taxon>Bacteroidota</taxon>
        <taxon>Flavobacteriia</taxon>
        <taxon>Flavobacteriales</taxon>
        <taxon>Flavobacteriaceae</taxon>
    </lineage>
</organism>
<name>A0ABN5F7G5_9FLAO</name>
<dbReference type="Gene3D" id="3.40.50.1000">
    <property type="entry name" value="HAD superfamily/HAD-like"/>
    <property type="match status" value="1"/>
</dbReference>
<dbReference type="EMBL" id="CP019336">
    <property type="protein sequence ID" value="AUC23467.1"/>
    <property type="molecule type" value="Genomic_DNA"/>
</dbReference>
<dbReference type="RefSeq" id="WP_208889505.1">
    <property type="nucleotide sequence ID" value="NZ_CP019336.1"/>
</dbReference>